<evidence type="ECO:0000313" key="1">
    <source>
        <dbReference type="EMBL" id="GLB44142.1"/>
    </source>
</evidence>
<comment type="caution">
    <text evidence="1">The sequence shown here is derived from an EMBL/GenBank/DDBJ whole genome shotgun (WGS) entry which is preliminary data.</text>
</comment>
<reference evidence="1" key="1">
    <citation type="submission" date="2022-07" db="EMBL/GenBank/DDBJ databases">
        <title>The genome of Lyophyllum shimeji provides insight into the initial evolution of ectomycorrhizal fungal genome.</title>
        <authorList>
            <person name="Kobayashi Y."/>
            <person name="Shibata T."/>
            <person name="Hirakawa H."/>
            <person name="Shigenobu S."/>
            <person name="Nishiyama T."/>
            <person name="Yamada A."/>
            <person name="Hasebe M."/>
            <person name="Kawaguchi M."/>
        </authorList>
    </citation>
    <scope>NUCLEOTIDE SEQUENCE</scope>
    <source>
        <strain evidence="1">AT787</strain>
    </source>
</reference>
<organism evidence="1 2">
    <name type="scientific">Lyophyllum shimeji</name>
    <name type="common">Hon-shimeji</name>
    <name type="synonym">Tricholoma shimeji</name>
    <dbReference type="NCBI Taxonomy" id="47721"/>
    <lineage>
        <taxon>Eukaryota</taxon>
        <taxon>Fungi</taxon>
        <taxon>Dikarya</taxon>
        <taxon>Basidiomycota</taxon>
        <taxon>Agaricomycotina</taxon>
        <taxon>Agaricomycetes</taxon>
        <taxon>Agaricomycetidae</taxon>
        <taxon>Agaricales</taxon>
        <taxon>Tricholomatineae</taxon>
        <taxon>Lyophyllaceae</taxon>
        <taxon>Lyophyllum</taxon>
    </lineage>
</organism>
<gene>
    <name evidence="1" type="ORF">LshimejAT787_1600720</name>
</gene>
<dbReference type="Proteomes" id="UP001063166">
    <property type="component" value="Unassembled WGS sequence"/>
</dbReference>
<dbReference type="AlphaFoldDB" id="A0A9P3UTF2"/>
<sequence>MSTVMSVPLIVMQYELRGHPRRSEHWALVAPLSRDDAYVFQLEGTYDTFRYSPGEIHDLATAESMRGGVQVGVIPYNALAWLEEKLREVRIIRHTPDFDCQNWIMEAIQLLKDIGSIIYPGVTERWLRDELRHDMERWQVAEDTLVERLFGN</sequence>
<dbReference type="OrthoDB" id="37659at2759"/>
<dbReference type="EMBL" id="BRPK01000016">
    <property type="protein sequence ID" value="GLB44142.1"/>
    <property type="molecule type" value="Genomic_DNA"/>
</dbReference>
<evidence type="ECO:0000313" key="2">
    <source>
        <dbReference type="Proteomes" id="UP001063166"/>
    </source>
</evidence>
<proteinExistence type="predicted"/>
<name>A0A9P3UTF2_LYOSH</name>
<accession>A0A9P3UTF2</accession>
<keyword evidence="2" id="KW-1185">Reference proteome</keyword>
<protein>
    <submittedName>
        <fullName evidence="1">Uncharacterized protein</fullName>
    </submittedName>
</protein>